<evidence type="ECO:0000256" key="4">
    <source>
        <dbReference type="ARBA" id="ARBA00022679"/>
    </source>
</evidence>
<dbReference type="InterPro" id="IPR008930">
    <property type="entry name" value="Terpenoid_cyclase/PrenylTrfase"/>
</dbReference>
<dbReference type="GO" id="GO:0005953">
    <property type="term" value="C:CAAX-protein geranylgeranyltransferase complex"/>
    <property type="evidence" value="ECO:0007669"/>
    <property type="project" value="TreeGrafter"/>
</dbReference>
<dbReference type="OMA" id="RWCLMRQ"/>
<dbReference type="Pfam" id="PF00432">
    <property type="entry name" value="Prenyltrans"/>
    <property type="match status" value="1"/>
</dbReference>
<evidence type="ECO:0000256" key="6">
    <source>
        <dbReference type="ARBA" id="ARBA00022737"/>
    </source>
</evidence>
<comment type="cofactor">
    <cofactor evidence="1">
        <name>Zn(2+)</name>
        <dbReference type="ChEBI" id="CHEBI:29105"/>
    </cofactor>
</comment>
<dbReference type="InterPro" id="IPR045089">
    <property type="entry name" value="PGGT1B-like"/>
</dbReference>
<dbReference type="OrthoDB" id="24893at2759"/>
<proteinExistence type="inferred from homology"/>
<keyword evidence="7" id="KW-0862">Zinc</keyword>
<dbReference type="AlphaFoldDB" id="M2WKW5"/>
<keyword evidence="5" id="KW-0479">Metal-binding</keyword>
<dbReference type="HOGENOM" id="CLU_028946_2_0_1"/>
<dbReference type="eggNOG" id="KOG0367">
    <property type="taxonomic scope" value="Eukaryota"/>
</dbReference>
<organism evidence="9 10">
    <name type="scientific">Dothistroma septosporum (strain NZE10 / CBS 128990)</name>
    <name type="common">Red band needle blight fungus</name>
    <name type="synonym">Mycosphaerella pini</name>
    <dbReference type="NCBI Taxonomy" id="675120"/>
    <lineage>
        <taxon>Eukaryota</taxon>
        <taxon>Fungi</taxon>
        <taxon>Dikarya</taxon>
        <taxon>Ascomycota</taxon>
        <taxon>Pezizomycotina</taxon>
        <taxon>Dothideomycetes</taxon>
        <taxon>Dothideomycetidae</taxon>
        <taxon>Mycosphaerellales</taxon>
        <taxon>Mycosphaerellaceae</taxon>
        <taxon>Dothistroma</taxon>
    </lineage>
</organism>
<evidence type="ECO:0000256" key="2">
    <source>
        <dbReference type="ARBA" id="ARBA00010497"/>
    </source>
</evidence>
<keyword evidence="6" id="KW-0677">Repeat</keyword>
<dbReference type="STRING" id="675120.M2WKW5"/>
<feature type="domain" description="Prenyltransferase alpha-alpha toroid" evidence="8">
    <location>
        <begin position="11"/>
        <end position="417"/>
    </location>
</feature>
<name>M2WKW5_DOTSN</name>
<dbReference type="Gene3D" id="1.50.10.20">
    <property type="match status" value="1"/>
</dbReference>
<evidence type="ECO:0000313" key="9">
    <source>
        <dbReference type="EMBL" id="EME39623.1"/>
    </source>
</evidence>
<sequence>MSAGRDEAARLDKPRHVKYWTRCLKTLLPHHYTGNESNRMYLAFFIISALDLLDSWHTMTKEQERTDYVDWIYHCQHPKGGFRMWPGTDFGVLASEDNARWDPANVPATYFALSALLVVGDDMKRVKRRETLDWLRHMQRPDGSFGETLVDGVVEGGLDPRFGYCATGARRILRGDVDDGPLSIDGVVVEDIDVDKHVKCVELAESFDGGIADQPFHEPHAGYTFCSLGCLKFVGRLNTAGPDTTKAKPNGPSDLRSTLGWLVARQTDLLDPDAEDEDITESAGVQVGLEERIKVNSDADLPIHQSPDKSMVDPTDVITPFGPVTLEAGMNGRTNKVADTCYAWWTCGALHMLERPTIYNKELIENYLLGKTQHSALGGFGKYPGDLPDLYHSYLGLAALGLGNVDGIKPVCGTMCISNEASARIHTLWKEEFEQ</sequence>
<evidence type="ECO:0000259" key="8">
    <source>
        <dbReference type="Pfam" id="PF00432"/>
    </source>
</evidence>
<dbReference type="GO" id="GO:0004662">
    <property type="term" value="F:CAAX-protein geranylgeranyltransferase activity"/>
    <property type="evidence" value="ECO:0007669"/>
    <property type="project" value="TreeGrafter"/>
</dbReference>
<keyword evidence="4" id="KW-0808">Transferase</keyword>
<dbReference type="Proteomes" id="UP000016933">
    <property type="component" value="Unassembled WGS sequence"/>
</dbReference>
<evidence type="ECO:0000313" key="10">
    <source>
        <dbReference type="Proteomes" id="UP000016933"/>
    </source>
</evidence>
<keyword evidence="10" id="KW-1185">Reference proteome</keyword>
<gene>
    <name evidence="9" type="ORF">DOTSEDRAFT_48073</name>
</gene>
<dbReference type="PANTHER" id="PTHR11774:SF4">
    <property type="entry name" value="GERANYLGERANYL TRANSFERASE TYPE-1 SUBUNIT BETA"/>
    <property type="match status" value="1"/>
</dbReference>
<evidence type="ECO:0000256" key="7">
    <source>
        <dbReference type="ARBA" id="ARBA00022833"/>
    </source>
</evidence>
<dbReference type="SUPFAM" id="SSF48239">
    <property type="entry name" value="Terpenoid cyclases/Protein prenyltransferases"/>
    <property type="match status" value="1"/>
</dbReference>
<comment type="similarity">
    <text evidence="2">Belongs to the protein prenyltransferase subunit beta family.</text>
</comment>
<reference evidence="9 10" key="2">
    <citation type="journal article" date="2012" name="PLoS Pathog.">
        <title>Diverse lifestyles and strategies of plant pathogenesis encoded in the genomes of eighteen Dothideomycetes fungi.</title>
        <authorList>
            <person name="Ohm R.A."/>
            <person name="Feau N."/>
            <person name="Henrissat B."/>
            <person name="Schoch C.L."/>
            <person name="Horwitz B.A."/>
            <person name="Barry K.W."/>
            <person name="Condon B.J."/>
            <person name="Copeland A.C."/>
            <person name="Dhillon B."/>
            <person name="Glaser F."/>
            <person name="Hesse C.N."/>
            <person name="Kosti I."/>
            <person name="LaButti K."/>
            <person name="Lindquist E.A."/>
            <person name="Lucas S."/>
            <person name="Salamov A.A."/>
            <person name="Bradshaw R.E."/>
            <person name="Ciuffetti L."/>
            <person name="Hamelin R.C."/>
            <person name="Kema G.H.J."/>
            <person name="Lawrence C."/>
            <person name="Scott J.A."/>
            <person name="Spatafora J.W."/>
            <person name="Turgeon B.G."/>
            <person name="de Wit P.J.G.M."/>
            <person name="Zhong S."/>
            <person name="Goodwin S.B."/>
            <person name="Grigoriev I.V."/>
        </authorList>
    </citation>
    <scope>NUCLEOTIDE SEQUENCE [LARGE SCALE GENOMIC DNA]</scope>
    <source>
        <strain evidence="10">NZE10 / CBS 128990</strain>
    </source>
</reference>
<evidence type="ECO:0000256" key="5">
    <source>
        <dbReference type="ARBA" id="ARBA00022723"/>
    </source>
</evidence>
<keyword evidence="3" id="KW-0637">Prenyltransferase</keyword>
<dbReference type="GO" id="GO:0046872">
    <property type="term" value="F:metal ion binding"/>
    <property type="evidence" value="ECO:0007669"/>
    <property type="project" value="UniProtKB-KW"/>
</dbReference>
<dbReference type="PANTHER" id="PTHR11774">
    <property type="entry name" value="GERANYLGERANYL TRANSFERASE TYPE BETA SUBUNIT"/>
    <property type="match status" value="1"/>
</dbReference>
<evidence type="ECO:0000256" key="1">
    <source>
        <dbReference type="ARBA" id="ARBA00001947"/>
    </source>
</evidence>
<dbReference type="EMBL" id="KB446545">
    <property type="protein sequence ID" value="EME39623.1"/>
    <property type="molecule type" value="Genomic_DNA"/>
</dbReference>
<evidence type="ECO:0000256" key="3">
    <source>
        <dbReference type="ARBA" id="ARBA00022602"/>
    </source>
</evidence>
<reference evidence="10" key="1">
    <citation type="journal article" date="2012" name="PLoS Genet.">
        <title>The genomes of the fungal plant pathogens Cladosporium fulvum and Dothistroma septosporum reveal adaptation to different hosts and lifestyles but also signatures of common ancestry.</title>
        <authorList>
            <person name="de Wit P.J.G.M."/>
            <person name="van der Burgt A."/>
            <person name="Oekmen B."/>
            <person name="Stergiopoulos I."/>
            <person name="Abd-Elsalam K.A."/>
            <person name="Aerts A.L."/>
            <person name="Bahkali A.H."/>
            <person name="Beenen H.G."/>
            <person name="Chettri P."/>
            <person name="Cox M.P."/>
            <person name="Datema E."/>
            <person name="de Vries R.P."/>
            <person name="Dhillon B."/>
            <person name="Ganley A.R."/>
            <person name="Griffiths S.A."/>
            <person name="Guo Y."/>
            <person name="Hamelin R.C."/>
            <person name="Henrissat B."/>
            <person name="Kabir M.S."/>
            <person name="Jashni M.K."/>
            <person name="Kema G."/>
            <person name="Klaubauf S."/>
            <person name="Lapidus A."/>
            <person name="Levasseur A."/>
            <person name="Lindquist E."/>
            <person name="Mehrabi R."/>
            <person name="Ohm R.A."/>
            <person name="Owen T.J."/>
            <person name="Salamov A."/>
            <person name="Schwelm A."/>
            <person name="Schijlen E."/>
            <person name="Sun H."/>
            <person name="van den Burg H.A."/>
            <person name="van Ham R.C.H.J."/>
            <person name="Zhang S."/>
            <person name="Goodwin S.B."/>
            <person name="Grigoriev I.V."/>
            <person name="Collemare J."/>
            <person name="Bradshaw R.E."/>
        </authorList>
    </citation>
    <scope>NUCLEOTIDE SEQUENCE [LARGE SCALE GENOMIC DNA]</scope>
    <source>
        <strain evidence="10">NZE10 / CBS 128990</strain>
    </source>
</reference>
<dbReference type="InterPro" id="IPR001330">
    <property type="entry name" value="Prenyltrans"/>
</dbReference>
<accession>M2WKW5</accession>
<protein>
    <recommendedName>
        <fullName evidence="8">Prenyltransferase alpha-alpha toroid domain-containing protein</fullName>
    </recommendedName>
</protein>